<sequence>MNDLAPVTALDLEVRSHPFQLGLSSPLHTDQPCDYSYPQSSLNANTAAMFSFAHTESSTDLLNGSWQTAGDGSQNFQEYSDHGSCHSGEAEDYLFTSGHTTPRGSRLEQSQTMDSVWNNPRITTQGSSSMAQAMARADSSQSSGSSLSQSSHMSRGNARDFAHTVAGPLTGMDSCLLVSDVANANPHMYWSDLGIDMNMSLPASAGVFTIPEAGPMHMMPAQMHLGPDSVLPDNSSPVSWDCFSSSISRTSSPATIDDTWLPGALGPHSPEILGNSPSAERNISLGSDSTQDKIHLDDGNLTISTGFAPRRHGSEAESSARDHELYKNAAPGPDGLFHCPWEGQASCNHKAEKLKCNYDKFVDSHLKPYRCKAESCEGARFSSTACLLRHEREAHGLHGHGDKPFLCVYDGCERAVPGNGFPRQWNLRDHMKRVHNDHGSVGGSPPSGGSAQSVKGRKRKTEGAEPASSTRKATLKSMPVAEPAAPKHIPAKPLLEQWLDQRQVVEEIVRGLNKPDDARSLQQIGDVQKRLAYMATMTKELSSLTTDMLLAETSRQTYSSG</sequence>
<feature type="region of interest" description="Disordered" evidence="1">
    <location>
        <begin position="94"/>
        <end position="156"/>
    </location>
</feature>
<dbReference type="Gene3D" id="3.30.160.60">
    <property type="entry name" value="Classic Zinc Finger"/>
    <property type="match status" value="1"/>
</dbReference>
<feature type="compositionally biased region" description="Low complexity" evidence="1">
    <location>
        <begin position="139"/>
        <end position="154"/>
    </location>
</feature>
<feature type="domain" description="C2H2-type" evidence="2">
    <location>
        <begin position="369"/>
        <end position="395"/>
    </location>
</feature>
<keyword evidence="4" id="KW-1185">Reference proteome</keyword>
<dbReference type="InterPro" id="IPR013087">
    <property type="entry name" value="Znf_C2H2_type"/>
</dbReference>
<dbReference type="Proteomes" id="UP000732380">
    <property type="component" value="Unassembled WGS sequence"/>
</dbReference>
<feature type="region of interest" description="Disordered" evidence="1">
    <location>
        <begin position="434"/>
        <end position="482"/>
    </location>
</feature>
<protein>
    <recommendedName>
        <fullName evidence="2">C2H2-type domain-containing protein</fullName>
    </recommendedName>
</protein>
<feature type="region of interest" description="Disordered" evidence="1">
    <location>
        <begin position="270"/>
        <end position="296"/>
    </location>
</feature>
<dbReference type="Pfam" id="PF26176">
    <property type="entry name" value="zf_C2H2_17_2"/>
    <property type="match status" value="1"/>
</dbReference>
<feature type="domain" description="C2H2-type" evidence="2">
    <location>
        <begin position="405"/>
        <end position="435"/>
    </location>
</feature>
<organism evidence="3 4">
    <name type="scientific">Claviceps humidiphila</name>
    <dbReference type="NCBI Taxonomy" id="1294629"/>
    <lineage>
        <taxon>Eukaryota</taxon>
        <taxon>Fungi</taxon>
        <taxon>Dikarya</taxon>
        <taxon>Ascomycota</taxon>
        <taxon>Pezizomycotina</taxon>
        <taxon>Sordariomycetes</taxon>
        <taxon>Hypocreomycetidae</taxon>
        <taxon>Hypocreales</taxon>
        <taxon>Clavicipitaceae</taxon>
        <taxon>Claviceps</taxon>
    </lineage>
</organism>
<feature type="compositionally biased region" description="Polar residues" evidence="1">
    <location>
        <begin position="97"/>
        <end position="131"/>
    </location>
</feature>
<evidence type="ECO:0000259" key="2">
    <source>
        <dbReference type="SMART" id="SM00355"/>
    </source>
</evidence>
<dbReference type="Pfam" id="PF26177">
    <property type="entry name" value="zf_C2H2_17_1st"/>
    <property type="match status" value="1"/>
</dbReference>
<gene>
    <name evidence="3" type="ORF">E4U13_007724</name>
</gene>
<accession>A0A9P7U1U7</accession>
<dbReference type="AlphaFoldDB" id="A0A9P7U1U7"/>
<dbReference type="EMBL" id="SRQM01000008">
    <property type="protein sequence ID" value="KAG6123290.1"/>
    <property type="molecule type" value="Genomic_DNA"/>
</dbReference>
<proteinExistence type="predicted"/>
<comment type="caution">
    <text evidence="3">The sequence shown here is derived from an EMBL/GenBank/DDBJ whole genome shotgun (WGS) entry which is preliminary data.</text>
</comment>
<dbReference type="InterPro" id="IPR059009">
    <property type="entry name" value="Znf_C2H2_17_1st"/>
</dbReference>
<dbReference type="SMART" id="SM00355">
    <property type="entry name" value="ZnF_C2H2"/>
    <property type="match status" value="2"/>
</dbReference>
<reference evidence="3 4" key="1">
    <citation type="journal article" date="2020" name="bioRxiv">
        <title>Whole genome comparisons of ergot fungi reveals the divergence and evolution of species within the genus Claviceps are the result of varying mechanisms driving genome evolution and host range expansion.</title>
        <authorList>
            <person name="Wyka S.A."/>
            <person name="Mondo S.J."/>
            <person name="Liu M."/>
            <person name="Dettman J."/>
            <person name="Nalam V."/>
            <person name="Broders K.D."/>
        </authorList>
    </citation>
    <scope>NUCLEOTIDE SEQUENCE [LARGE SCALE GENOMIC DNA]</scope>
    <source>
        <strain evidence="3 4">LM576</strain>
    </source>
</reference>
<evidence type="ECO:0000256" key="1">
    <source>
        <dbReference type="SAM" id="MobiDB-lite"/>
    </source>
</evidence>
<feature type="compositionally biased region" description="Polar residues" evidence="1">
    <location>
        <begin position="275"/>
        <end position="289"/>
    </location>
</feature>
<evidence type="ECO:0000313" key="4">
    <source>
        <dbReference type="Proteomes" id="UP000732380"/>
    </source>
</evidence>
<name>A0A9P7U1U7_9HYPO</name>
<evidence type="ECO:0000313" key="3">
    <source>
        <dbReference type="EMBL" id="KAG6123290.1"/>
    </source>
</evidence>
<dbReference type="InterPro" id="IPR059095">
    <property type="entry name" value="Znf_C2H2_17_2nd"/>
</dbReference>